<evidence type="ECO:0000259" key="2">
    <source>
        <dbReference type="Pfam" id="PF13926"/>
    </source>
</evidence>
<feature type="compositionally biased region" description="Basic and acidic residues" evidence="1">
    <location>
        <begin position="26"/>
        <end position="36"/>
    </location>
</feature>
<feature type="compositionally biased region" description="Acidic residues" evidence="1">
    <location>
        <begin position="463"/>
        <end position="474"/>
    </location>
</feature>
<dbReference type="Pfam" id="PF13926">
    <property type="entry name" value="DUF4211"/>
    <property type="match status" value="1"/>
</dbReference>
<organism evidence="3 4">
    <name type="scientific">Aspergillus pseudoustus</name>
    <dbReference type="NCBI Taxonomy" id="1810923"/>
    <lineage>
        <taxon>Eukaryota</taxon>
        <taxon>Fungi</taxon>
        <taxon>Dikarya</taxon>
        <taxon>Ascomycota</taxon>
        <taxon>Pezizomycotina</taxon>
        <taxon>Eurotiomycetes</taxon>
        <taxon>Eurotiomycetidae</taxon>
        <taxon>Eurotiales</taxon>
        <taxon>Aspergillaceae</taxon>
        <taxon>Aspergillus</taxon>
        <taxon>Aspergillus subgen. Nidulantes</taxon>
    </lineage>
</organism>
<name>A0ABR4JP51_9EURO</name>
<feature type="compositionally biased region" description="Basic and acidic residues" evidence="1">
    <location>
        <begin position="205"/>
        <end position="214"/>
    </location>
</feature>
<dbReference type="EMBL" id="JBFXLU010000108">
    <property type="protein sequence ID" value="KAL2841586.1"/>
    <property type="molecule type" value="Genomic_DNA"/>
</dbReference>
<keyword evidence="4" id="KW-1185">Reference proteome</keyword>
<reference evidence="3 4" key="1">
    <citation type="submission" date="2024-07" db="EMBL/GenBank/DDBJ databases">
        <title>Section-level genome sequencing and comparative genomics of Aspergillus sections Usti and Cavernicolus.</title>
        <authorList>
            <consortium name="Lawrence Berkeley National Laboratory"/>
            <person name="Nybo J.L."/>
            <person name="Vesth T.C."/>
            <person name="Theobald S."/>
            <person name="Frisvad J.C."/>
            <person name="Larsen T.O."/>
            <person name="Kjaerboelling I."/>
            <person name="Rothschild-Mancinelli K."/>
            <person name="Lyhne E.K."/>
            <person name="Kogle M.E."/>
            <person name="Barry K."/>
            <person name="Clum A."/>
            <person name="Na H."/>
            <person name="Ledsgaard L."/>
            <person name="Lin J."/>
            <person name="Lipzen A."/>
            <person name="Kuo A."/>
            <person name="Riley R."/>
            <person name="Mondo S."/>
            <person name="Labutti K."/>
            <person name="Haridas S."/>
            <person name="Pangalinan J."/>
            <person name="Salamov A.A."/>
            <person name="Simmons B.A."/>
            <person name="Magnuson J.K."/>
            <person name="Chen J."/>
            <person name="Drula E."/>
            <person name="Henrissat B."/>
            <person name="Wiebenga A."/>
            <person name="Lubbers R.J."/>
            <person name="Gomes A.C."/>
            <person name="Makela M.R."/>
            <person name="Stajich J."/>
            <person name="Grigoriev I.V."/>
            <person name="Mortensen U.H."/>
            <person name="De Vries R.P."/>
            <person name="Baker S.E."/>
            <person name="Andersen M.R."/>
        </authorList>
    </citation>
    <scope>NUCLEOTIDE SEQUENCE [LARGE SCALE GENOMIC DNA]</scope>
    <source>
        <strain evidence="3 4">CBS 123904</strain>
    </source>
</reference>
<proteinExistence type="predicted"/>
<feature type="compositionally biased region" description="Acidic residues" evidence="1">
    <location>
        <begin position="215"/>
        <end position="224"/>
    </location>
</feature>
<gene>
    <name evidence="3" type="ORF">BJY01DRAFT_217392</name>
</gene>
<accession>A0ABR4JP51</accession>
<feature type="compositionally biased region" description="Basic and acidic residues" evidence="1">
    <location>
        <begin position="74"/>
        <end position="83"/>
    </location>
</feature>
<dbReference type="PANTHER" id="PTHR14689">
    <property type="entry name" value="PHORBOL-ESTER_DAG-TYPE DOMAIN-CONTAINING PROTEIN"/>
    <property type="match status" value="1"/>
</dbReference>
<feature type="region of interest" description="Disordered" evidence="1">
    <location>
        <begin position="22"/>
        <end position="315"/>
    </location>
</feature>
<feature type="compositionally biased region" description="Polar residues" evidence="1">
    <location>
        <begin position="227"/>
        <end position="243"/>
    </location>
</feature>
<evidence type="ECO:0000313" key="3">
    <source>
        <dbReference type="EMBL" id="KAL2841586.1"/>
    </source>
</evidence>
<feature type="compositionally biased region" description="Basic residues" evidence="1">
    <location>
        <begin position="128"/>
        <end position="142"/>
    </location>
</feature>
<dbReference type="PANTHER" id="PTHR14689:SF0">
    <property type="entry name" value="COILED-COIL DOMAIN-CONTAINING PROTEIN 82"/>
    <property type="match status" value="1"/>
</dbReference>
<sequence length="589" mass="66597">MPRTYGKSKGKAKQTRLAFVPAEFASDDKYDGESRKANVRYTHPSMPTVRRGRSAGEKSSAPTPFVTVEPSPEDSSHSEIEKPSKRRSRTEKQSLSQTPAPNNATPSAPPSSPTATQDSGSGLEIVHSARKPTRARALKRKRALDSSESEEQQISEESDADEIVSRPRRKLRRGGAPQPIIVDDDSSEEEVRVVASKSPSVPHTPRQDSAQDRIDLEEDLEDLQDSVVKTSRTRGNIANSARAQRQLHLEALRRRRAGQKLEEDEEDHLSPQPEASGSENSEDKMEEEAPVRQPAFRSWAEHSEGSDVESTIGANEDLDHYEDDFVLDDEDDKLGAPTGLEDIPIEFSRHAYKQLKDYFQDAVEWMVHNQLNPAFPRSDPVYRVAFDKLEQEVRGRTGSQLVSSVWNTDFRRALLARPQLEVTKFPTEFQHPCDACNRSGHPASFDLKLSGKAYSLETLEPLADADADSDEEQSGSEGDNDGRERDRDGYVLPEEDKRFYLGRHCMKNADMAHILTHWRYHLNEWVVEHLRTTGYMSDRKIIKRSHMSQKKKNKHAAKAIVKMVESGEVKNLWRDFHINLRTARESTTL</sequence>
<feature type="compositionally biased region" description="Basic and acidic residues" evidence="1">
    <location>
        <begin position="281"/>
        <end position="290"/>
    </location>
</feature>
<feature type="compositionally biased region" description="Basic and acidic residues" evidence="1">
    <location>
        <begin position="480"/>
        <end position="489"/>
    </location>
</feature>
<feature type="compositionally biased region" description="Acidic residues" evidence="1">
    <location>
        <begin position="147"/>
        <end position="162"/>
    </location>
</feature>
<evidence type="ECO:0000313" key="4">
    <source>
        <dbReference type="Proteomes" id="UP001610446"/>
    </source>
</evidence>
<feature type="domain" description="DUF4211" evidence="2">
    <location>
        <begin position="324"/>
        <end position="459"/>
    </location>
</feature>
<comment type="caution">
    <text evidence="3">The sequence shown here is derived from an EMBL/GenBank/DDBJ whole genome shotgun (WGS) entry which is preliminary data.</text>
</comment>
<dbReference type="Proteomes" id="UP001610446">
    <property type="component" value="Unassembled WGS sequence"/>
</dbReference>
<feature type="region of interest" description="Disordered" evidence="1">
    <location>
        <begin position="463"/>
        <end position="489"/>
    </location>
</feature>
<protein>
    <recommendedName>
        <fullName evidence="2">DUF4211 domain-containing protein</fullName>
    </recommendedName>
</protein>
<dbReference type="InterPro" id="IPR025451">
    <property type="entry name" value="DUF4211"/>
</dbReference>
<evidence type="ECO:0000256" key="1">
    <source>
        <dbReference type="SAM" id="MobiDB-lite"/>
    </source>
</evidence>